<gene>
    <name evidence="5" type="ORF">BSAL_24155</name>
</gene>
<dbReference type="PRINTS" id="PR00499">
    <property type="entry name" value="P67PHOX"/>
</dbReference>
<feature type="domain" description="SH3" evidence="4">
    <location>
        <begin position="93"/>
        <end position="161"/>
    </location>
</feature>
<dbReference type="PRINTS" id="PR00452">
    <property type="entry name" value="SH3DOMAIN"/>
</dbReference>
<reference evidence="6" key="1">
    <citation type="submission" date="2015-09" db="EMBL/GenBank/DDBJ databases">
        <authorList>
            <consortium name="Pathogen Informatics"/>
        </authorList>
    </citation>
    <scope>NUCLEOTIDE SEQUENCE [LARGE SCALE GENOMIC DNA]</scope>
    <source>
        <strain evidence="6">Lake Konstanz</strain>
    </source>
</reference>
<dbReference type="PANTHER" id="PTHR45929:SF3">
    <property type="entry name" value="JAK PATHWAY SIGNAL TRANSDUCTION ADAPTOR MOLECULE"/>
    <property type="match status" value="1"/>
</dbReference>
<dbReference type="Gene3D" id="2.30.30.40">
    <property type="entry name" value="SH3 Domains"/>
    <property type="match status" value="3"/>
</dbReference>
<sequence length="320" mass="34843">MEQCIALVDYEAQVPEEISFKKGDVITVVAKGSNSGFWEGMVNNAPKGSKKKERSATVKDALGSDAEASTTEKKGLFPNCFVSSNLRPNTVPSFTDKAMAMYDYVAKDASELPLKRGDVITVVRPGGSPGWWCGYNETAVKRMMGEREDLIKMKCGTKKHPLLFPTNFVSSKVVAASFAFQGRSAHELTLVANDVILVHRRWNDGWWEGSVGNRRGIFPSNYTLPNVATTDPPFFCPRCKTPFVSHGALADCKECGKNEELVASMTAALLDHAKGTLPSLDLFAYVEQDPAKGGKSALLSVADTVDRSVRKEKPGILSDP</sequence>
<dbReference type="SUPFAM" id="SSF50044">
    <property type="entry name" value="SH3-domain"/>
    <property type="match status" value="3"/>
</dbReference>
<dbReference type="Pfam" id="PF14604">
    <property type="entry name" value="SH3_9"/>
    <property type="match status" value="1"/>
</dbReference>
<dbReference type="SMART" id="SM00326">
    <property type="entry name" value="SH3"/>
    <property type="match status" value="3"/>
</dbReference>
<evidence type="ECO:0000256" key="2">
    <source>
        <dbReference type="PROSITE-ProRule" id="PRU00192"/>
    </source>
</evidence>
<proteinExistence type="predicted"/>
<dbReference type="PROSITE" id="PS50002">
    <property type="entry name" value="SH3"/>
    <property type="match status" value="3"/>
</dbReference>
<evidence type="ECO:0000313" key="6">
    <source>
        <dbReference type="Proteomes" id="UP000051952"/>
    </source>
</evidence>
<dbReference type="OrthoDB" id="2015333at2759"/>
<organism evidence="5 6">
    <name type="scientific">Bodo saltans</name>
    <name type="common">Flagellated protozoan</name>
    <dbReference type="NCBI Taxonomy" id="75058"/>
    <lineage>
        <taxon>Eukaryota</taxon>
        <taxon>Discoba</taxon>
        <taxon>Euglenozoa</taxon>
        <taxon>Kinetoplastea</taxon>
        <taxon>Metakinetoplastina</taxon>
        <taxon>Eubodonida</taxon>
        <taxon>Bodonidae</taxon>
        <taxon>Bodo</taxon>
    </lineage>
</organism>
<dbReference type="OMA" id="RVEDAMM"/>
<dbReference type="InterPro" id="IPR050670">
    <property type="entry name" value="STAM"/>
</dbReference>
<evidence type="ECO:0000259" key="4">
    <source>
        <dbReference type="PROSITE" id="PS50002"/>
    </source>
</evidence>
<dbReference type="Pfam" id="PF07653">
    <property type="entry name" value="SH3_2"/>
    <property type="match status" value="1"/>
</dbReference>
<dbReference type="CDD" id="cd00174">
    <property type="entry name" value="SH3"/>
    <property type="match status" value="3"/>
</dbReference>
<feature type="region of interest" description="Disordered" evidence="3">
    <location>
        <begin position="41"/>
        <end position="65"/>
    </location>
</feature>
<keyword evidence="1 2" id="KW-0728">SH3 domain</keyword>
<dbReference type="Pfam" id="PF00018">
    <property type="entry name" value="SH3_1"/>
    <property type="match status" value="1"/>
</dbReference>
<dbReference type="InterPro" id="IPR036028">
    <property type="entry name" value="SH3-like_dom_sf"/>
</dbReference>
<dbReference type="InterPro" id="IPR001452">
    <property type="entry name" value="SH3_domain"/>
</dbReference>
<dbReference type="EMBL" id="CYKH01001780">
    <property type="protein sequence ID" value="CUG89936.1"/>
    <property type="molecule type" value="Genomic_DNA"/>
</dbReference>
<dbReference type="PANTHER" id="PTHR45929">
    <property type="entry name" value="JAK PATHWAY SIGNAL TRANSDUCTION ADAPTOR MOLECULE"/>
    <property type="match status" value="1"/>
</dbReference>
<feature type="domain" description="SH3" evidence="4">
    <location>
        <begin position="1"/>
        <end position="87"/>
    </location>
</feature>
<evidence type="ECO:0000256" key="1">
    <source>
        <dbReference type="ARBA" id="ARBA00022443"/>
    </source>
</evidence>
<evidence type="ECO:0000313" key="5">
    <source>
        <dbReference type="EMBL" id="CUG89936.1"/>
    </source>
</evidence>
<name>A0A0S4JID3_BODSA</name>
<dbReference type="Proteomes" id="UP000051952">
    <property type="component" value="Unassembled WGS sequence"/>
</dbReference>
<protein>
    <recommendedName>
        <fullName evidence="4">SH3 domain-containing protein</fullName>
    </recommendedName>
</protein>
<dbReference type="VEuPathDB" id="TriTrypDB:BSAL_24155"/>
<feature type="domain" description="SH3" evidence="4">
    <location>
        <begin position="169"/>
        <end position="228"/>
    </location>
</feature>
<keyword evidence="6" id="KW-1185">Reference proteome</keyword>
<evidence type="ECO:0000256" key="3">
    <source>
        <dbReference type="SAM" id="MobiDB-lite"/>
    </source>
</evidence>
<dbReference type="AlphaFoldDB" id="A0A0S4JID3"/>
<accession>A0A0S4JID3</accession>